<sequence length="399" mass="43185">MDSDQAKLFVGGISRETSELTLRDHFGNYGDVLGSVVARERGTKNPRGFGFVWFSDPSSADKALRDTHVILGRTVEVKKAIPRSEQHQNQQQQQPQHSVTEPQNSQSSKNSNKGNINNHFRTKKIFVGGLSASLTEEQFKNYFEKFGRIIDVVVMHDNMTNRPRGFGFVTFDSEESVENVMQKTFHELNGRLVEVKKAVPKEEINGNTGGYNTRVSGRNDSPYSYSLPINYPPYSPGYGVPPCYAPLPGYSGPEQFTSGAGIFGGGYPMVPYGKYGYGVAPIAARTPWCGPVMIQAGACSLPYGNTSICPAYVNNGIGVMGMVPGGYNGIVGAGMDGKLSQVLGDNGHLLYNATPSRTEGMKLDVDSMGLNGSNSGASGEQNQRGLDGKFKPLPVVNSR</sequence>
<gene>
    <name evidence="1" type="ORF">OWV82_024800</name>
</gene>
<evidence type="ECO:0000313" key="2">
    <source>
        <dbReference type="Proteomes" id="UP001164539"/>
    </source>
</evidence>
<reference evidence="1 2" key="1">
    <citation type="journal article" date="2023" name="Science">
        <title>Complex scaffold remodeling in plant triterpene biosynthesis.</title>
        <authorList>
            <person name="De La Pena R."/>
            <person name="Hodgson H."/>
            <person name="Liu J.C."/>
            <person name="Stephenson M.J."/>
            <person name="Martin A.C."/>
            <person name="Owen C."/>
            <person name="Harkess A."/>
            <person name="Leebens-Mack J."/>
            <person name="Jimenez L.E."/>
            <person name="Osbourn A."/>
            <person name="Sattely E.S."/>
        </authorList>
    </citation>
    <scope>NUCLEOTIDE SEQUENCE [LARGE SCALE GENOMIC DNA]</scope>
    <source>
        <strain evidence="2">cv. JPN11</strain>
        <tissue evidence="1">Leaf</tissue>
    </source>
</reference>
<dbReference type="EMBL" id="CM051407">
    <property type="protein sequence ID" value="KAJ4701574.1"/>
    <property type="molecule type" value="Genomic_DNA"/>
</dbReference>
<organism evidence="1 2">
    <name type="scientific">Melia azedarach</name>
    <name type="common">Chinaberry tree</name>
    <dbReference type="NCBI Taxonomy" id="155640"/>
    <lineage>
        <taxon>Eukaryota</taxon>
        <taxon>Viridiplantae</taxon>
        <taxon>Streptophyta</taxon>
        <taxon>Embryophyta</taxon>
        <taxon>Tracheophyta</taxon>
        <taxon>Spermatophyta</taxon>
        <taxon>Magnoliopsida</taxon>
        <taxon>eudicotyledons</taxon>
        <taxon>Gunneridae</taxon>
        <taxon>Pentapetalae</taxon>
        <taxon>rosids</taxon>
        <taxon>malvids</taxon>
        <taxon>Sapindales</taxon>
        <taxon>Meliaceae</taxon>
        <taxon>Melia</taxon>
    </lineage>
</organism>
<dbReference type="Proteomes" id="UP001164539">
    <property type="component" value="Chromosome 14"/>
</dbReference>
<name>A0ACC1WRG7_MELAZ</name>
<proteinExistence type="predicted"/>
<keyword evidence="2" id="KW-1185">Reference proteome</keyword>
<accession>A0ACC1WRG7</accession>
<evidence type="ECO:0000313" key="1">
    <source>
        <dbReference type="EMBL" id="KAJ4701574.1"/>
    </source>
</evidence>
<protein>
    <submittedName>
        <fullName evidence="1">Heterogeneous nuclear ribonucleoprotein 1-like</fullName>
    </submittedName>
</protein>
<comment type="caution">
    <text evidence="1">The sequence shown here is derived from an EMBL/GenBank/DDBJ whole genome shotgun (WGS) entry which is preliminary data.</text>
</comment>